<evidence type="ECO:0000313" key="2">
    <source>
        <dbReference type="EMBL" id="GAA1712403.1"/>
    </source>
</evidence>
<feature type="transmembrane region" description="Helical" evidence="1">
    <location>
        <begin position="342"/>
        <end position="362"/>
    </location>
</feature>
<evidence type="ECO:0000313" key="3">
    <source>
        <dbReference type="Proteomes" id="UP001500280"/>
    </source>
</evidence>
<dbReference type="RefSeq" id="WP_344162219.1">
    <property type="nucleotide sequence ID" value="NZ_BAAANF010000023.1"/>
</dbReference>
<proteinExistence type="predicted"/>
<keyword evidence="1" id="KW-1133">Transmembrane helix</keyword>
<dbReference type="EMBL" id="BAAANF010000023">
    <property type="protein sequence ID" value="GAA1712403.1"/>
    <property type="molecule type" value="Genomic_DNA"/>
</dbReference>
<feature type="transmembrane region" description="Helical" evidence="1">
    <location>
        <begin position="172"/>
        <end position="192"/>
    </location>
</feature>
<comment type="caution">
    <text evidence="2">The sequence shown here is derived from an EMBL/GenBank/DDBJ whole genome shotgun (WGS) entry which is preliminary data.</text>
</comment>
<dbReference type="Proteomes" id="UP001500280">
    <property type="component" value="Unassembled WGS sequence"/>
</dbReference>
<feature type="transmembrane region" description="Helical" evidence="1">
    <location>
        <begin position="139"/>
        <end position="160"/>
    </location>
</feature>
<gene>
    <name evidence="2" type="ORF">GCM10009745_70760</name>
</gene>
<feature type="transmembrane region" description="Helical" evidence="1">
    <location>
        <begin position="81"/>
        <end position="101"/>
    </location>
</feature>
<accession>A0ABN2IVI4</accession>
<keyword evidence="1" id="KW-0472">Membrane</keyword>
<evidence type="ECO:0008006" key="4">
    <source>
        <dbReference type="Google" id="ProtNLM"/>
    </source>
</evidence>
<sequence length="364" mass="38638">MRLPLVAELLLALVLLPTAMSIGGLVWAAPLLDRFHQRRMRGQDSVHNWLCHAVPAALTFVLVGGSIILSGLAITMPNKELGVAPAVALTAGVAFLAVAFLHGTKPTYQRAEATWACDTGLKEIDKIVGVQEIVRYRRWRWIAITCLANGIQADLMYLVVQGPDLRRLEAAGVIVIVGAGMAWLGLRLVALAHPAGEFLEILAAALNANANHPAGPGDGFIDLNKLRDHQLGTGGAELMAALPALQRALNSILSRYPALPEDEVRAAATPLFEDLRSMATARQTMAPADARRAVRLVILGELPTLAVASAVRPLGDGPGWNRTPSVFPGEIGHWLPYTATRIGRIVAAIITVVGIVGGLLAATL</sequence>
<keyword evidence="1" id="KW-0812">Transmembrane</keyword>
<reference evidence="2 3" key="1">
    <citation type="journal article" date="2019" name="Int. J. Syst. Evol. Microbiol.">
        <title>The Global Catalogue of Microorganisms (GCM) 10K type strain sequencing project: providing services to taxonomists for standard genome sequencing and annotation.</title>
        <authorList>
            <consortium name="The Broad Institute Genomics Platform"/>
            <consortium name="The Broad Institute Genome Sequencing Center for Infectious Disease"/>
            <person name="Wu L."/>
            <person name="Ma J."/>
        </authorList>
    </citation>
    <scope>NUCLEOTIDE SEQUENCE [LARGE SCALE GENOMIC DNA]</scope>
    <source>
        <strain evidence="2 3">JCM 14307</strain>
    </source>
</reference>
<feature type="transmembrane region" description="Helical" evidence="1">
    <location>
        <begin position="52"/>
        <end position="74"/>
    </location>
</feature>
<keyword evidence="3" id="KW-1185">Reference proteome</keyword>
<name>A0ABN2IVI4_9ACTN</name>
<evidence type="ECO:0000256" key="1">
    <source>
        <dbReference type="SAM" id="Phobius"/>
    </source>
</evidence>
<organism evidence="2 3">
    <name type="scientific">Kribbella yunnanensis</name>
    <dbReference type="NCBI Taxonomy" id="190194"/>
    <lineage>
        <taxon>Bacteria</taxon>
        <taxon>Bacillati</taxon>
        <taxon>Actinomycetota</taxon>
        <taxon>Actinomycetes</taxon>
        <taxon>Propionibacteriales</taxon>
        <taxon>Kribbellaceae</taxon>
        <taxon>Kribbella</taxon>
    </lineage>
</organism>
<protein>
    <recommendedName>
        <fullName evidence="4">Type II secretion system protein GspF domain-containing protein</fullName>
    </recommendedName>
</protein>